<dbReference type="Pfam" id="PF13460">
    <property type="entry name" value="NAD_binding_10"/>
    <property type="match status" value="1"/>
</dbReference>
<dbReference type="PANTHER" id="PTHR43355:SF2">
    <property type="entry name" value="FLAVIN REDUCTASE (NADPH)"/>
    <property type="match status" value="1"/>
</dbReference>
<comment type="caution">
    <text evidence="2">The sequence shown here is derived from an EMBL/GenBank/DDBJ whole genome shotgun (WGS) entry which is preliminary data.</text>
</comment>
<evidence type="ECO:0000313" key="2">
    <source>
        <dbReference type="EMBL" id="MFB9754501.1"/>
    </source>
</evidence>
<dbReference type="InterPro" id="IPR016040">
    <property type="entry name" value="NAD(P)-bd_dom"/>
</dbReference>
<reference evidence="2 3" key="1">
    <citation type="submission" date="2024-09" db="EMBL/GenBank/DDBJ databases">
        <authorList>
            <person name="Sun Q."/>
            <person name="Mori K."/>
        </authorList>
    </citation>
    <scope>NUCLEOTIDE SEQUENCE [LARGE SCALE GENOMIC DNA]</scope>
    <source>
        <strain evidence="2 3">JCM 12520</strain>
    </source>
</reference>
<keyword evidence="3" id="KW-1185">Reference proteome</keyword>
<evidence type="ECO:0000259" key="1">
    <source>
        <dbReference type="Pfam" id="PF13460"/>
    </source>
</evidence>
<accession>A0ABV5W1R7</accession>
<gene>
    <name evidence="2" type="ORF">ACFFNY_23275</name>
</gene>
<dbReference type="PANTHER" id="PTHR43355">
    <property type="entry name" value="FLAVIN REDUCTASE (NADPH)"/>
    <property type="match status" value="1"/>
</dbReference>
<dbReference type="CDD" id="cd05244">
    <property type="entry name" value="BVR-B_like_SDR_a"/>
    <property type="match status" value="1"/>
</dbReference>
<dbReference type="InterPro" id="IPR051606">
    <property type="entry name" value="Polyketide_Oxido-like"/>
</dbReference>
<dbReference type="Proteomes" id="UP001589619">
    <property type="component" value="Unassembled WGS sequence"/>
</dbReference>
<dbReference type="Gene3D" id="3.40.50.720">
    <property type="entry name" value="NAD(P)-binding Rossmann-like Domain"/>
    <property type="match status" value="1"/>
</dbReference>
<dbReference type="SUPFAM" id="SSF51735">
    <property type="entry name" value="NAD(P)-binding Rossmann-fold domains"/>
    <property type="match status" value="1"/>
</dbReference>
<organism evidence="2 3">
    <name type="scientific">Paenibacillus hodogayensis</name>
    <dbReference type="NCBI Taxonomy" id="279208"/>
    <lineage>
        <taxon>Bacteria</taxon>
        <taxon>Bacillati</taxon>
        <taxon>Bacillota</taxon>
        <taxon>Bacilli</taxon>
        <taxon>Bacillales</taxon>
        <taxon>Paenibacillaceae</taxon>
        <taxon>Paenibacillus</taxon>
    </lineage>
</organism>
<evidence type="ECO:0000313" key="3">
    <source>
        <dbReference type="Proteomes" id="UP001589619"/>
    </source>
</evidence>
<dbReference type="InterPro" id="IPR036291">
    <property type="entry name" value="NAD(P)-bd_dom_sf"/>
</dbReference>
<protein>
    <submittedName>
        <fullName evidence="2">NAD(P)-dependent oxidoreductase</fullName>
    </submittedName>
</protein>
<feature type="domain" description="NAD(P)-binding" evidence="1">
    <location>
        <begin position="7"/>
        <end position="195"/>
    </location>
</feature>
<sequence length="213" mass="23101">MKMGIIGATGKIGGLILNEALKKGHDVTAIVRNASKIVGANVKVLEKDIFALTASDLQPFEVVVNTYKAPDGEEHLYIDAGSVLVQALRGAPHTRLITVGGAGSLFVDEEKTTRLMNTPDFPEIYYATAANAAKQLEELQMANSITWTYISPAAFFDPDGKRTGNYKAGKDHVILNSKGQSYISYADYAIAVLDEIEKPQHVNERFTLVGEAE</sequence>
<dbReference type="RefSeq" id="WP_344916005.1">
    <property type="nucleotide sequence ID" value="NZ_BAAAYO010000018.1"/>
</dbReference>
<name>A0ABV5W1R7_9BACL</name>
<proteinExistence type="predicted"/>
<dbReference type="EMBL" id="JBHMAG010000015">
    <property type="protein sequence ID" value="MFB9754501.1"/>
    <property type="molecule type" value="Genomic_DNA"/>
</dbReference>